<keyword evidence="4 7" id="KW-0449">Lipoprotein</keyword>
<dbReference type="SMART" id="SM00176">
    <property type="entry name" value="RAN"/>
    <property type="match status" value="1"/>
</dbReference>
<dbReference type="InterPro" id="IPR030697">
    <property type="entry name" value="Rab29/Rab38/Rab32"/>
</dbReference>
<dbReference type="GO" id="GO:0003924">
    <property type="term" value="F:GTPase activity"/>
    <property type="evidence" value="ECO:0007669"/>
    <property type="project" value="UniProtKB-UniRule"/>
</dbReference>
<dbReference type="GO" id="GO:0005525">
    <property type="term" value="F:GTP binding"/>
    <property type="evidence" value="ECO:0007669"/>
    <property type="project" value="UniProtKB-UniRule"/>
</dbReference>
<dbReference type="GeneID" id="115824800"/>
<accession>A0A6J2WJ50</accession>
<evidence type="ECO:0000313" key="8">
    <source>
        <dbReference type="Proteomes" id="UP000504632"/>
    </source>
</evidence>
<evidence type="ECO:0000256" key="1">
    <source>
        <dbReference type="ARBA" id="ARBA00006270"/>
    </source>
</evidence>
<evidence type="ECO:0000256" key="2">
    <source>
        <dbReference type="ARBA" id="ARBA00022741"/>
    </source>
</evidence>
<dbReference type="Proteomes" id="UP000504632">
    <property type="component" value="Chromosome 1"/>
</dbReference>
<keyword evidence="7" id="KW-0472">Membrane</keyword>
<evidence type="ECO:0000313" key="9">
    <source>
        <dbReference type="RefSeq" id="XP_030644414.1"/>
    </source>
</evidence>
<dbReference type="PANTHER" id="PTHR47981:SF41">
    <property type="entry name" value="RAS-RELATED PROTEIN RAB-32 ISOFORM X1"/>
    <property type="match status" value="1"/>
</dbReference>
<dbReference type="PROSITE" id="PS51419">
    <property type="entry name" value="RAB"/>
    <property type="match status" value="1"/>
</dbReference>
<dbReference type="Gene3D" id="3.40.50.300">
    <property type="entry name" value="P-loop containing nucleotide triphosphate hydrolases"/>
    <property type="match status" value="1"/>
</dbReference>
<dbReference type="GO" id="GO:0005770">
    <property type="term" value="C:late endosome"/>
    <property type="evidence" value="ECO:0007669"/>
    <property type="project" value="TreeGrafter"/>
</dbReference>
<dbReference type="InterPro" id="IPR005225">
    <property type="entry name" value="Small_GTP-bd"/>
</dbReference>
<dbReference type="PROSITE" id="PS51421">
    <property type="entry name" value="RAS"/>
    <property type="match status" value="1"/>
</dbReference>
<evidence type="ECO:0000256" key="7">
    <source>
        <dbReference type="RuleBase" id="RU367128"/>
    </source>
</evidence>
<dbReference type="PANTHER" id="PTHR47981">
    <property type="entry name" value="RAB FAMILY"/>
    <property type="match status" value="1"/>
</dbReference>
<dbReference type="InParanoid" id="A0A6J2WJ50"/>
<dbReference type="GO" id="GO:0016020">
    <property type="term" value="C:membrane"/>
    <property type="evidence" value="ECO:0007669"/>
    <property type="project" value="UniProtKB-SubCell"/>
</dbReference>
<dbReference type="SMART" id="SM00174">
    <property type="entry name" value="RHO"/>
    <property type="match status" value="1"/>
</dbReference>
<dbReference type="GO" id="GO:0008333">
    <property type="term" value="P:endosome to lysosome transport"/>
    <property type="evidence" value="ECO:0007669"/>
    <property type="project" value="TreeGrafter"/>
</dbReference>
<dbReference type="GO" id="GO:0005802">
    <property type="term" value="C:trans-Golgi network"/>
    <property type="evidence" value="ECO:0007669"/>
    <property type="project" value="UniProtKB-UniRule"/>
</dbReference>
<evidence type="ECO:0000256" key="6">
    <source>
        <dbReference type="ARBA" id="ARBA00046278"/>
    </source>
</evidence>
<comment type="function">
    <text evidence="7">The small GTPases Rab are key regulators in vesicle trafficking.</text>
</comment>
<dbReference type="PRINTS" id="PR00449">
    <property type="entry name" value="RASTRNSFRMNG"/>
</dbReference>
<gene>
    <name evidence="9" type="primary">rab32b</name>
</gene>
<comment type="subcellular location">
    <subcellularLocation>
        <location evidence="6">Endomembrane system</location>
        <topology evidence="6">Lipid-anchor</topology>
        <orientation evidence="6">Cytoplasmic side</orientation>
    </subcellularLocation>
    <subcellularLocation>
        <location evidence="7">Membrane</location>
        <topology evidence="7">Lipid-anchor</topology>
    </subcellularLocation>
</comment>
<dbReference type="SMART" id="SM00173">
    <property type="entry name" value="RAS"/>
    <property type="match status" value="1"/>
</dbReference>
<dbReference type="FunFam" id="3.40.50.300:FF:000222">
    <property type="entry name" value="RAB32, member RAS oncogene family"/>
    <property type="match status" value="1"/>
</dbReference>
<dbReference type="NCBIfam" id="TIGR00231">
    <property type="entry name" value="small_GTP"/>
    <property type="match status" value="1"/>
</dbReference>
<dbReference type="CDD" id="cd04107">
    <property type="entry name" value="Rab32_Rab38"/>
    <property type="match status" value="1"/>
</dbReference>
<dbReference type="SUPFAM" id="SSF52540">
    <property type="entry name" value="P-loop containing nucleoside triphosphate hydrolases"/>
    <property type="match status" value="1"/>
</dbReference>
<dbReference type="Pfam" id="PF00071">
    <property type="entry name" value="Ras"/>
    <property type="match status" value="1"/>
</dbReference>
<organism evidence="8 9">
    <name type="scientific">Chanos chanos</name>
    <name type="common">Milkfish</name>
    <name type="synonym">Mugil chanos</name>
    <dbReference type="NCBI Taxonomy" id="29144"/>
    <lineage>
        <taxon>Eukaryota</taxon>
        <taxon>Metazoa</taxon>
        <taxon>Chordata</taxon>
        <taxon>Craniata</taxon>
        <taxon>Vertebrata</taxon>
        <taxon>Euteleostomi</taxon>
        <taxon>Actinopterygii</taxon>
        <taxon>Neopterygii</taxon>
        <taxon>Teleostei</taxon>
        <taxon>Ostariophysi</taxon>
        <taxon>Gonorynchiformes</taxon>
        <taxon>Chanidae</taxon>
        <taxon>Chanos</taxon>
    </lineage>
</organism>
<dbReference type="GO" id="GO:0045335">
    <property type="term" value="C:phagocytic vesicle"/>
    <property type="evidence" value="ECO:0007669"/>
    <property type="project" value="TreeGrafter"/>
</dbReference>
<protein>
    <recommendedName>
        <fullName evidence="7">Ras-related protein Rab</fullName>
    </recommendedName>
</protein>
<comment type="similarity">
    <text evidence="1 7">Belongs to the small GTPase superfamily. Rab family.</text>
</comment>
<keyword evidence="3 7" id="KW-0342">GTP-binding</keyword>
<evidence type="ECO:0000256" key="4">
    <source>
        <dbReference type="ARBA" id="ARBA00023288"/>
    </source>
</evidence>
<keyword evidence="8" id="KW-1185">Reference proteome</keyword>
<dbReference type="SMART" id="SM00175">
    <property type="entry name" value="RAB"/>
    <property type="match status" value="1"/>
</dbReference>
<dbReference type="GO" id="GO:0005764">
    <property type="term" value="C:lysosome"/>
    <property type="evidence" value="ECO:0007669"/>
    <property type="project" value="TreeGrafter"/>
</dbReference>
<reference evidence="9" key="1">
    <citation type="submission" date="2025-08" db="UniProtKB">
        <authorList>
            <consortium name="RefSeq"/>
        </authorList>
    </citation>
    <scope>IDENTIFICATION</scope>
</reference>
<keyword evidence="5 7" id="KW-0636">Prenylation</keyword>
<name>A0A6J2WJ50_CHACN</name>
<dbReference type="CTD" id="100000199"/>
<dbReference type="AlphaFoldDB" id="A0A6J2WJ50"/>
<dbReference type="GO" id="GO:0090385">
    <property type="term" value="P:phagosome-lysosome fusion"/>
    <property type="evidence" value="ECO:0007669"/>
    <property type="project" value="TreeGrafter"/>
</dbReference>
<sequence length="213" mass="24008">MQTDAESTVTEHLYKVLVIGDTEVGKTSLVRRLVKNQYAEGYKISVGADFALKIINWDRNTVVRLHLWDIAGQERVRNLSRVYYQKAMGALVVYDITNDTTLGSALSWKCDLDNKLRLSNGKPIPAVLLANKCDQSRHSPSESSLLDKICNEKDFVGWFETSAKENINVKEAVNFLVRHILLSDNLLPSEESHKDQIALNTQSEAPRNKTNCC</sequence>
<evidence type="ECO:0000256" key="3">
    <source>
        <dbReference type="ARBA" id="ARBA00023134"/>
    </source>
</evidence>
<dbReference type="RefSeq" id="XP_030644414.1">
    <property type="nucleotide sequence ID" value="XM_030788554.1"/>
</dbReference>
<keyword evidence="2 7" id="KW-0547">Nucleotide-binding</keyword>
<dbReference type="OrthoDB" id="245989at2759"/>
<proteinExistence type="inferred from homology"/>
<evidence type="ECO:0000256" key="5">
    <source>
        <dbReference type="ARBA" id="ARBA00023289"/>
    </source>
</evidence>
<dbReference type="InterPro" id="IPR027417">
    <property type="entry name" value="P-loop_NTPase"/>
</dbReference>
<dbReference type="InterPro" id="IPR001806">
    <property type="entry name" value="Small_GTPase"/>
</dbReference>